<name>A0A7W9JEZ7_9ACTN</name>
<gene>
    <name evidence="3" type="ORF">HDA39_007612</name>
</gene>
<evidence type="ECO:0000313" key="4">
    <source>
        <dbReference type="Proteomes" id="UP000549971"/>
    </source>
</evidence>
<dbReference type="RefSeq" id="WP_184803543.1">
    <property type="nucleotide sequence ID" value="NZ_JACHMY010000001.1"/>
</dbReference>
<evidence type="ECO:0008006" key="5">
    <source>
        <dbReference type="Google" id="ProtNLM"/>
    </source>
</evidence>
<keyword evidence="4" id="KW-1185">Reference proteome</keyword>
<proteinExistence type="predicted"/>
<sequence length="163" mass="18387">MTSRKTPEARRAEAARRRAKRVAARQRREGRSGRQWDFDGVLYLVVGCVALAFGCWLARDVYYLQHRGEVVPATVLHKTNGKNERIDVRYTTKAGETIEDSTTNFVDATVGGTIDVVYDPQEPTRMQATDWGYDYVLPGLVGAFGIGFLAYGPSRFRTRGWYS</sequence>
<keyword evidence="2" id="KW-0812">Transmembrane</keyword>
<evidence type="ECO:0000256" key="1">
    <source>
        <dbReference type="SAM" id="MobiDB-lite"/>
    </source>
</evidence>
<keyword evidence="2" id="KW-0472">Membrane</keyword>
<organism evidence="3 4">
    <name type="scientific">Kribbella italica</name>
    <dbReference type="NCBI Taxonomy" id="1540520"/>
    <lineage>
        <taxon>Bacteria</taxon>
        <taxon>Bacillati</taxon>
        <taxon>Actinomycetota</taxon>
        <taxon>Actinomycetes</taxon>
        <taxon>Propionibacteriales</taxon>
        <taxon>Kribbellaceae</taxon>
        <taxon>Kribbella</taxon>
    </lineage>
</organism>
<feature type="transmembrane region" description="Helical" evidence="2">
    <location>
        <begin position="41"/>
        <end position="59"/>
    </location>
</feature>
<feature type="region of interest" description="Disordered" evidence="1">
    <location>
        <begin position="1"/>
        <end position="26"/>
    </location>
</feature>
<dbReference type="AlphaFoldDB" id="A0A7W9JEZ7"/>
<evidence type="ECO:0000313" key="3">
    <source>
        <dbReference type="EMBL" id="MBB5840878.1"/>
    </source>
</evidence>
<feature type="transmembrane region" description="Helical" evidence="2">
    <location>
        <begin position="135"/>
        <end position="152"/>
    </location>
</feature>
<feature type="compositionally biased region" description="Basic and acidic residues" evidence="1">
    <location>
        <begin position="1"/>
        <end position="16"/>
    </location>
</feature>
<reference evidence="3 4" key="1">
    <citation type="submission" date="2020-08" db="EMBL/GenBank/DDBJ databases">
        <title>Sequencing the genomes of 1000 actinobacteria strains.</title>
        <authorList>
            <person name="Klenk H.-P."/>
        </authorList>
    </citation>
    <scope>NUCLEOTIDE SEQUENCE [LARGE SCALE GENOMIC DNA]</scope>
    <source>
        <strain evidence="3 4">DSM 28967</strain>
    </source>
</reference>
<dbReference type="EMBL" id="JACHMY010000001">
    <property type="protein sequence ID" value="MBB5840878.1"/>
    <property type="molecule type" value="Genomic_DNA"/>
</dbReference>
<evidence type="ECO:0000256" key="2">
    <source>
        <dbReference type="SAM" id="Phobius"/>
    </source>
</evidence>
<accession>A0A7W9JEZ7</accession>
<keyword evidence="2" id="KW-1133">Transmembrane helix</keyword>
<dbReference type="Proteomes" id="UP000549971">
    <property type="component" value="Unassembled WGS sequence"/>
</dbReference>
<protein>
    <recommendedName>
        <fullName evidence="5">DUF3592 domain-containing protein</fullName>
    </recommendedName>
</protein>
<comment type="caution">
    <text evidence="3">The sequence shown here is derived from an EMBL/GenBank/DDBJ whole genome shotgun (WGS) entry which is preliminary data.</text>
</comment>